<dbReference type="PANTHER" id="PTHR34583:SF2">
    <property type="entry name" value="ANTIPORTER SUBUNIT MNHC2-RELATED"/>
    <property type="match status" value="1"/>
</dbReference>
<feature type="compositionally biased region" description="Basic and acidic residues" evidence="7">
    <location>
        <begin position="113"/>
        <end position="135"/>
    </location>
</feature>
<evidence type="ECO:0000256" key="7">
    <source>
        <dbReference type="SAM" id="MobiDB-lite"/>
    </source>
</evidence>
<protein>
    <submittedName>
        <fullName evidence="9">Na+/H+ antiporter subunit C</fullName>
    </submittedName>
</protein>
<organism evidence="9 10">
    <name type="scientific">Paracoccus rhizosphaerae</name>
    <dbReference type="NCBI Taxonomy" id="1133347"/>
    <lineage>
        <taxon>Bacteria</taxon>
        <taxon>Pseudomonadati</taxon>
        <taxon>Pseudomonadota</taxon>
        <taxon>Alphaproteobacteria</taxon>
        <taxon>Rhodobacterales</taxon>
        <taxon>Paracoccaceae</taxon>
        <taxon>Paracoccus</taxon>
    </lineage>
</organism>
<keyword evidence="5 8" id="KW-1133">Transmembrane helix</keyword>
<evidence type="ECO:0000256" key="1">
    <source>
        <dbReference type="ARBA" id="ARBA00004651"/>
    </source>
</evidence>
<sequence>MELLLAITIGIVVATSVYLMLDRNALRFLFGLVLLSNAVNLIIFAGGRLTAGAPPLIPEGAYAPVDVVANALPQALVLTAIVIGFGLLAFTLALVYRTFMTLGTVNSDEMRIAEPRDKRQLDESRLGMGKADPEHPATGQEAGI</sequence>
<name>A0ABV6CN56_9RHOB</name>
<evidence type="ECO:0000256" key="4">
    <source>
        <dbReference type="ARBA" id="ARBA00022692"/>
    </source>
</evidence>
<evidence type="ECO:0000256" key="6">
    <source>
        <dbReference type="ARBA" id="ARBA00023136"/>
    </source>
</evidence>
<accession>A0ABV6CN56</accession>
<dbReference type="Gene3D" id="1.10.287.3510">
    <property type="match status" value="1"/>
</dbReference>
<dbReference type="RefSeq" id="WP_265507408.1">
    <property type="nucleotide sequence ID" value="NZ_JAOTBE010000031.1"/>
</dbReference>
<dbReference type="InterPro" id="IPR050601">
    <property type="entry name" value="CPA3_antiporter_subunitC"/>
</dbReference>
<evidence type="ECO:0000256" key="5">
    <source>
        <dbReference type="ARBA" id="ARBA00022989"/>
    </source>
</evidence>
<evidence type="ECO:0000256" key="3">
    <source>
        <dbReference type="ARBA" id="ARBA00022475"/>
    </source>
</evidence>
<keyword evidence="3" id="KW-1003">Cell membrane</keyword>
<dbReference type="EMBL" id="JBHLWQ010000175">
    <property type="protein sequence ID" value="MFC0202182.1"/>
    <property type="molecule type" value="Genomic_DNA"/>
</dbReference>
<feature type="region of interest" description="Disordered" evidence="7">
    <location>
        <begin position="113"/>
        <end position="144"/>
    </location>
</feature>
<dbReference type="Pfam" id="PF00420">
    <property type="entry name" value="Oxidored_q2"/>
    <property type="match status" value="1"/>
</dbReference>
<feature type="transmembrane region" description="Helical" evidence="8">
    <location>
        <begin position="71"/>
        <end position="96"/>
    </location>
</feature>
<gene>
    <name evidence="9" type="ORF">ACFFIZ_18185</name>
</gene>
<dbReference type="NCBIfam" id="NF009301">
    <property type="entry name" value="PRK12658.1"/>
    <property type="match status" value="1"/>
</dbReference>
<dbReference type="InterPro" id="IPR039428">
    <property type="entry name" value="NUOK/Mnh_C1-like"/>
</dbReference>
<dbReference type="PANTHER" id="PTHR34583">
    <property type="entry name" value="ANTIPORTER SUBUNIT MNHC2-RELATED"/>
    <property type="match status" value="1"/>
</dbReference>
<evidence type="ECO:0000313" key="10">
    <source>
        <dbReference type="Proteomes" id="UP001589795"/>
    </source>
</evidence>
<reference evidence="9 10" key="1">
    <citation type="submission" date="2024-09" db="EMBL/GenBank/DDBJ databases">
        <authorList>
            <person name="Sun Q."/>
            <person name="Mori K."/>
        </authorList>
    </citation>
    <scope>NUCLEOTIDE SEQUENCE [LARGE SCALE GENOMIC DNA]</scope>
    <source>
        <strain evidence="9 10">CCM 7904</strain>
    </source>
</reference>
<feature type="transmembrane region" description="Helical" evidence="8">
    <location>
        <begin position="6"/>
        <end position="21"/>
    </location>
</feature>
<proteinExistence type="inferred from homology"/>
<comment type="subcellular location">
    <subcellularLocation>
        <location evidence="1">Cell membrane</location>
        <topology evidence="1">Multi-pass membrane protein</topology>
    </subcellularLocation>
</comment>
<evidence type="ECO:0000256" key="2">
    <source>
        <dbReference type="ARBA" id="ARBA00010388"/>
    </source>
</evidence>
<evidence type="ECO:0000256" key="8">
    <source>
        <dbReference type="SAM" id="Phobius"/>
    </source>
</evidence>
<comment type="similarity">
    <text evidence="2">Belongs to the CPA3 antiporters (TC 2.A.63) subunit C family.</text>
</comment>
<comment type="caution">
    <text evidence="9">The sequence shown here is derived from an EMBL/GenBank/DDBJ whole genome shotgun (WGS) entry which is preliminary data.</text>
</comment>
<feature type="transmembrane region" description="Helical" evidence="8">
    <location>
        <begin position="28"/>
        <end position="51"/>
    </location>
</feature>
<dbReference type="Proteomes" id="UP001589795">
    <property type="component" value="Unassembled WGS sequence"/>
</dbReference>
<evidence type="ECO:0000313" key="9">
    <source>
        <dbReference type="EMBL" id="MFC0202182.1"/>
    </source>
</evidence>
<keyword evidence="6 8" id="KW-0472">Membrane</keyword>
<keyword evidence="4 8" id="KW-0812">Transmembrane</keyword>
<keyword evidence="10" id="KW-1185">Reference proteome</keyword>